<name>A0ABQ9I4K1_9NEOP</name>
<dbReference type="Proteomes" id="UP001159363">
    <property type="component" value="Chromosome 3"/>
</dbReference>
<reference evidence="1 2" key="1">
    <citation type="submission" date="2023-02" db="EMBL/GenBank/DDBJ databases">
        <title>LHISI_Scaffold_Assembly.</title>
        <authorList>
            <person name="Stuart O.P."/>
            <person name="Cleave R."/>
            <person name="Magrath M.J.L."/>
            <person name="Mikheyev A.S."/>
        </authorList>
    </citation>
    <scope>NUCLEOTIDE SEQUENCE [LARGE SCALE GENOMIC DNA]</scope>
    <source>
        <strain evidence="1">Daus_M_001</strain>
        <tissue evidence="1">Leg muscle</tissue>
    </source>
</reference>
<evidence type="ECO:0000313" key="1">
    <source>
        <dbReference type="EMBL" id="KAJ8891291.1"/>
    </source>
</evidence>
<comment type="caution">
    <text evidence="1">The sequence shown here is derived from an EMBL/GenBank/DDBJ whole genome shotgun (WGS) entry which is preliminary data.</text>
</comment>
<keyword evidence="2" id="KW-1185">Reference proteome</keyword>
<evidence type="ECO:0000313" key="2">
    <source>
        <dbReference type="Proteomes" id="UP001159363"/>
    </source>
</evidence>
<dbReference type="EMBL" id="JARBHB010000003">
    <property type="protein sequence ID" value="KAJ8891291.1"/>
    <property type="molecule type" value="Genomic_DNA"/>
</dbReference>
<proteinExistence type="predicted"/>
<sequence length="309" mass="34261">MCLQKCYNPFECNTGVCVLLCPLSQAGRRTWRYTLLHCTCLILPTPALTPHRRNSQVINLRESMCATLGSGWHDKRPRYTRLPPRRTRFNPRLDYRKWESCWTMQLVGGFSLGSPVSPAPSFQRSSILTSITLIGSQDRAVKSHPNLFTLRYLGGKPDMVCLMIMNLAWRSAPMENNTSRPPSSRTTRCMLKVSATACRTSSPGAKKRRLEIFWHLQESASKYTTSCSCSFALDICCSSKLCASLAMSVRIEDIRGQGTRSGASSLRGARVDVGSCGRLPTWRFSKCSAVSCGTVGADGGDDLDIIHFA</sequence>
<protein>
    <submittedName>
        <fullName evidence="1">Uncharacterized protein</fullName>
    </submittedName>
</protein>
<accession>A0ABQ9I4K1</accession>
<gene>
    <name evidence="1" type="ORF">PR048_010807</name>
</gene>
<organism evidence="1 2">
    <name type="scientific">Dryococelus australis</name>
    <dbReference type="NCBI Taxonomy" id="614101"/>
    <lineage>
        <taxon>Eukaryota</taxon>
        <taxon>Metazoa</taxon>
        <taxon>Ecdysozoa</taxon>
        <taxon>Arthropoda</taxon>
        <taxon>Hexapoda</taxon>
        <taxon>Insecta</taxon>
        <taxon>Pterygota</taxon>
        <taxon>Neoptera</taxon>
        <taxon>Polyneoptera</taxon>
        <taxon>Phasmatodea</taxon>
        <taxon>Verophasmatodea</taxon>
        <taxon>Anareolatae</taxon>
        <taxon>Phasmatidae</taxon>
        <taxon>Eurycanthinae</taxon>
        <taxon>Dryococelus</taxon>
    </lineage>
</organism>